<dbReference type="InterPro" id="IPR051677">
    <property type="entry name" value="AfsR-DnrI-RedD_regulator"/>
</dbReference>
<dbReference type="Pfam" id="PF03704">
    <property type="entry name" value="BTAD"/>
    <property type="match status" value="1"/>
</dbReference>
<proteinExistence type="inferred from homology"/>
<dbReference type="Gene3D" id="3.40.50.10070">
    <property type="entry name" value="TolB, N-terminal domain"/>
    <property type="match status" value="1"/>
</dbReference>
<dbReference type="Pfam" id="PF00486">
    <property type="entry name" value="Trans_reg_C"/>
    <property type="match status" value="1"/>
</dbReference>
<evidence type="ECO:0000259" key="5">
    <source>
        <dbReference type="SMART" id="SM01043"/>
    </source>
</evidence>
<sequence>MGAWTSPTSPVPADAGVENGRGTDRVCDYRLRILGEPSGIGRGEVDINLASRKSLALLTYLALNRHQPPSRDRLIDLFWGERFEQQARQSLRQAVYGLRRALDVDGINPIVTAGETVTLEPALITVDVWEFERLAASESSSDLEAAAALYRGPLLANLRLRESSFNEWLDLERARLREVAWQVQYRLAKHYKARGQDADALATVQRLLDLDPLKEKSHRLYMRILAKQGERAQALQHYHRLSELLRQELDVEPDFITMRLYEEIKAAGEPARASRLGEEPDESPAVPAARPERFVAPLRAAVLVLPFKNVGETSELEYLAEGIADDITTGLSCWRWFPVIGTNSSRYYSNSITDLAEIGRQLDARYAVTGTIRPSGQTLRIRAELTDLLTHHQLWARRYDVNFNEILGVQDDLVEKIVTSIEPLVERAEQERSLRKPDRDITAWDRVMRASLHRAKMTRPGMEKAIDLLHEAIAIDPELSIAWARLAQCYWYDGILGWSESPQRSFEESDRCANRALALDELDWMAHAVGGLNDLWMRHDYNASLERTNRAVDMNPSSSFARHAAACSLEFAGQPSDALPHLRIIMRLDPRYSSNAAMLADMSLCYLQLEQFDDAAICARKAMSVRPDYPRAYPRFAAAAAHLGQISEARAALDALLEMQPGFCEAYLRETYPFRDRRHFDILLEGLRIAGLARE</sequence>
<dbReference type="InterPro" id="IPR005158">
    <property type="entry name" value="BTAD"/>
</dbReference>
<dbReference type="InterPro" id="IPR019734">
    <property type="entry name" value="TPR_rpt"/>
</dbReference>
<dbReference type="GO" id="GO:0003677">
    <property type="term" value="F:DNA binding"/>
    <property type="evidence" value="ECO:0007669"/>
    <property type="project" value="UniProtKB-KW"/>
</dbReference>
<dbReference type="Proteomes" id="UP000326202">
    <property type="component" value="Chromosome"/>
</dbReference>
<keyword evidence="7" id="KW-1185">Reference proteome</keyword>
<reference evidence="6 7" key="1">
    <citation type="submission" date="2019-08" db="EMBL/GenBank/DDBJ databases">
        <title>Hyperibacter terrae gen. nov., sp. nov. and Hyperibacter viscosus sp. nov., two new members in the family Rhodospirillaceae isolated from the rhizosphere of Hypericum perforatum.</title>
        <authorList>
            <person name="Noviana Z."/>
        </authorList>
    </citation>
    <scope>NUCLEOTIDE SEQUENCE [LARGE SCALE GENOMIC DNA]</scope>
    <source>
        <strain evidence="6 7">R5913</strain>
    </source>
</reference>
<dbReference type="SMART" id="SM01043">
    <property type="entry name" value="BTAD"/>
    <property type="match status" value="1"/>
</dbReference>
<evidence type="ECO:0000259" key="4">
    <source>
        <dbReference type="SMART" id="SM00862"/>
    </source>
</evidence>
<dbReference type="InterPro" id="IPR011990">
    <property type="entry name" value="TPR-like_helical_dom_sf"/>
</dbReference>
<dbReference type="GO" id="GO:0006355">
    <property type="term" value="P:regulation of DNA-templated transcription"/>
    <property type="evidence" value="ECO:0007669"/>
    <property type="project" value="InterPro"/>
</dbReference>
<feature type="domain" description="OmpR/PhoB-type" evidence="4">
    <location>
        <begin position="46"/>
        <end position="119"/>
    </location>
</feature>
<accession>A0A5J6MNM8</accession>
<dbReference type="SMART" id="SM00862">
    <property type="entry name" value="Trans_reg_C"/>
    <property type="match status" value="1"/>
</dbReference>
<dbReference type="PROSITE" id="PS50005">
    <property type="entry name" value="TPR"/>
    <property type="match status" value="1"/>
</dbReference>
<keyword evidence="2" id="KW-0238">DNA-binding</keyword>
<dbReference type="PANTHER" id="PTHR35807">
    <property type="entry name" value="TRANSCRIPTIONAL REGULATOR REDD-RELATED"/>
    <property type="match status" value="1"/>
</dbReference>
<dbReference type="SMART" id="SM00028">
    <property type="entry name" value="TPR"/>
    <property type="match status" value="4"/>
</dbReference>
<dbReference type="InterPro" id="IPR001867">
    <property type="entry name" value="OmpR/PhoB-type_DNA-bd"/>
</dbReference>
<comment type="similarity">
    <text evidence="1">Belongs to the AfsR/DnrI/RedD regulatory family.</text>
</comment>
<evidence type="ECO:0000313" key="6">
    <source>
        <dbReference type="EMBL" id="QEX19218.1"/>
    </source>
</evidence>
<keyword evidence="3" id="KW-0802">TPR repeat</keyword>
<gene>
    <name evidence="6" type="primary">cya1</name>
    <name evidence="6" type="ORF">FRZ44_45310</name>
</gene>
<feature type="domain" description="Bacterial transcriptional activator" evidence="5">
    <location>
        <begin position="126"/>
        <end position="265"/>
    </location>
</feature>
<organism evidence="6 7">
    <name type="scientific">Hypericibacter terrae</name>
    <dbReference type="NCBI Taxonomy" id="2602015"/>
    <lineage>
        <taxon>Bacteria</taxon>
        <taxon>Pseudomonadati</taxon>
        <taxon>Pseudomonadota</taxon>
        <taxon>Alphaproteobacteria</taxon>
        <taxon>Rhodospirillales</taxon>
        <taxon>Dongiaceae</taxon>
        <taxon>Hypericibacter</taxon>
    </lineage>
</organism>
<dbReference type="InterPro" id="IPR016032">
    <property type="entry name" value="Sig_transdc_resp-reg_C-effctor"/>
</dbReference>
<dbReference type="Gene3D" id="1.25.40.10">
    <property type="entry name" value="Tetratricopeptide repeat domain"/>
    <property type="match status" value="3"/>
</dbReference>
<dbReference type="SUPFAM" id="SSF48452">
    <property type="entry name" value="TPR-like"/>
    <property type="match status" value="2"/>
</dbReference>
<dbReference type="AlphaFoldDB" id="A0A5J6MNM8"/>
<dbReference type="EMBL" id="CP042906">
    <property type="protein sequence ID" value="QEX19218.1"/>
    <property type="molecule type" value="Genomic_DNA"/>
</dbReference>
<evidence type="ECO:0000313" key="7">
    <source>
        <dbReference type="Proteomes" id="UP000326202"/>
    </source>
</evidence>
<protein>
    <submittedName>
        <fullName evidence="6">Adenylate cyclase</fullName>
    </submittedName>
</protein>
<dbReference type="SUPFAM" id="SSF46894">
    <property type="entry name" value="C-terminal effector domain of the bipartite response regulators"/>
    <property type="match status" value="1"/>
</dbReference>
<dbReference type="GO" id="GO:0000160">
    <property type="term" value="P:phosphorelay signal transduction system"/>
    <property type="evidence" value="ECO:0007669"/>
    <property type="project" value="InterPro"/>
</dbReference>
<feature type="repeat" description="TPR" evidence="3">
    <location>
        <begin position="596"/>
        <end position="629"/>
    </location>
</feature>
<evidence type="ECO:0000256" key="1">
    <source>
        <dbReference type="ARBA" id="ARBA00005820"/>
    </source>
</evidence>
<dbReference type="InterPro" id="IPR036388">
    <property type="entry name" value="WH-like_DNA-bd_sf"/>
</dbReference>
<name>A0A5J6MNM8_9PROT</name>
<evidence type="ECO:0000256" key="3">
    <source>
        <dbReference type="PROSITE-ProRule" id="PRU00339"/>
    </source>
</evidence>
<dbReference type="KEGG" id="htq:FRZ44_45310"/>
<evidence type="ECO:0000256" key="2">
    <source>
        <dbReference type="ARBA" id="ARBA00023125"/>
    </source>
</evidence>
<dbReference type="Gene3D" id="1.10.10.10">
    <property type="entry name" value="Winged helix-like DNA-binding domain superfamily/Winged helix DNA-binding domain"/>
    <property type="match status" value="1"/>
</dbReference>